<organism evidence="2">
    <name type="scientific">Salvia splendens</name>
    <name type="common">Scarlet sage</name>
    <dbReference type="NCBI Taxonomy" id="180675"/>
    <lineage>
        <taxon>Eukaryota</taxon>
        <taxon>Viridiplantae</taxon>
        <taxon>Streptophyta</taxon>
        <taxon>Embryophyta</taxon>
        <taxon>Tracheophyta</taxon>
        <taxon>Spermatophyta</taxon>
        <taxon>Magnoliopsida</taxon>
        <taxon>eudicotyledons</taxon>
        <taxon>Gunneridae</taxon>
        <taxon>Pentapetalae</taxon>
        <taxon>asterids</taxon>
        <taxon>lamiids</taxon>
        <taxon>Lamiales</taxon>
        <taxon>Lamiaceae</taxon>
        <taxon>Nepetoideae</taxon>
        <taxon>Mentheae</taxon>
        <taxon>Salviinae</taxon>
        <taxon>Salvia</taxon>
        <taxon>Salvia subgen. Calosphace</taxon>
        <taxon>core Calosphace</taxon>
    </lineage>
</organism>
<dbReference type="PANTHER" id="PTHR12202:SF0">
    <property type="entry name" value="ESF1 HOMOLOG"/>
    <property type="match status" value="1"/>
</dbReference>
<keyword evidence="3" id="KW-1185">Reference proteome</keyword>
<feature type="region of interest" description="Disordered" evidence="1">
    <location>
        <begin position="1"/>
        <end position="38"/>
    </location>
</feature>
<feature type="compositionally biased region" description="Polar residues" evidence="1">
    <location>
        <begin position="68"/>
        <end position="77"/>
    </location>
</feature>
<dbReference type="GO" id="GO:0006364">
    <property type="term" value="P:rRNA processing"/>
    <property type="evidence" value="ECO:0007669"/>
    <property type="project" value="InterPro"/>
</dbReference>
<dbReference type="Proteomes" id="UP000298416">
    <property type="component" value="Unassembled WGS sequence"/>
</dbReference>
<feature type="compositionally biased region" description="Acidic residues" evidence="1">
    <location>
        <begin position="115"/>
        <end position="128"/>
    </location>
</feature>
<dbReference type="PANTHER" id="PTHR12202">
    <property type="entry name" value="ESF1 HOMOLOG"/>
    <property type="match status" value="1"/>
</dbReference>
<feature type="compositionally biased region" description="Polar residues" evidence="1">
    <location>
        <begin position="91"/>
        <end position="105"/>
    </location>
</feature>
<name>A0A8X8XPW2_SALSN</name>
<dbReference type="GO" id="GO:0003723">
    <property type="term" value="F:RNA binding"/>
    <property type="evidence" value="ECO:0007669"/>
    <property type="project" value="TreeGrafter"/>
</dbReference>
<gene>
    <name evidence="2" type="ORF">SASPL_122745</name>
</gene>
<proteinExistence type="predicted"/>
<evidence type="ECO:0000313" key="3">
    <source>
        <dbReference type="Proteomes" id="UP000298416"/>
    </source>
</evidence>
<comment type="caution">
    <text evidence="2">The sequence shown here is derived from an EMBL/GenBank/DDBJ whole genome shotgun (WGS) entry which is preliminary data.</text>
</comment>
<dbReference type="InterPro" id="IPR039754">
    <property type="entry name" value="Esf1"/>
</dbReference>
<sequence>MSQKKTKKKEAALIEDERFASAQSDPRFMEAPKRQSKVTIDSRFQRVFTDRSFISSRAPVDKRGKPKANNTSSSSSLAHYYRLQQDDVPETDSQAAQIANPAQTKSDTEKLRNLEDDDDDELDEEDDVGGQSVDESSSTTTTDSDDDNYVDQEDEEDSLMPPDTPNTR</sequence>
<feature type="compositionally biased region" description="Basic and acidic residues" evidence="1">
    <location>
        <begin position="9"/>
        <end position="19"/>
    </location>
</feature>
<feature type="compositionally biased region" description="Acidic residues" evidence="1">
    <location>
        <begin position="143"/>
        <end position="158"/>
    </location>
</feature>
<evidence type="ECO:0000313" key="2">
    <source>
        <dbReference type="EMBL" id="KAG6415336.1"/>
    </source>
</evidence>
<dbReference type="AlphaFoldDB" id="A0A8X8XPW2"/>
<dbReference type="EMBL" id="PNBA02000008">
    <property type="protein sequence ID" value="KAG6415336.1"/>
    <property type="molecule type" value="Genomic_DNA"/>
</dbReference>
<reference evidence="2" key="1">
    <citation type="submission" date="2018-01" db="EMBL/GenBank/DDBJ databases">
        <authorList>
            <person name="Mao J.F."/>
        </authorList>
    </citation>
    <scope>NUCLEOTIDE SEQUENCE</scope>
    <source>
        <strain evidence="2">Huo1</strain>
        <tissue evidence="2">Leaf</tissue>
    </source>
</reference>
<protein>
    <submittedName>
        <fullName evidence="2">Uncharacterized protein</fullName>
    </submittedName>
</protein>
<reference evidence="2" key="2">
    <citation type="submission" date="2020-08" db="EMBL/GenBank/DDBJ databases">
        <title>Plant Genome Project.</title>
        <authorList>
            <person name="Zhang R.-G."/>
        </authorList>
    </citation>
    <scope>NUCLEOTIDE SEQUENCE</scope>
    <source>
        <strain evidence="2">Huo1</strain>
        <tissue evidence="2">Leaf</tissue>
    </source>
</reference>
<accession>A0A8X8XPW2</accession>
<evidence type="ECO:0000256" key="1">
    <source>
        <dbReference type="SAM" id="MobiDB-lite"/>
    </source>
</evidence>
<feature type="region of interest" description="Disordered" evidence="1">
    <location>
        <begin position="55"/>
        <end position="168"/>
    </location>
</feature>